<dbReference type="RefSeq" id="XP_002489621.1">
    <property type="nucleotide sequence ID" value="XM_002489576.1"/>
</dbReference>
<dbReference type="OMA" id="YDHHRSF"/>
<evidence type="ECO:0000313" key="2">
    <source>
        <dbReference type="EMBL" id="CAY67340.1"/>
    </source>
</evidence>
<dbReference type="STRING" id="644223.C4QVR7"/>
<evidence type="ECO:0000313" key="3">
    <source>
        <dbReference type="Proteomes" id="UP000000314"/>
    </source>
</evidence>
<protein>
    <submittedName>
        <fullName evidence="2">Uncharacterized protein</fullName>
    </submittedName>
</protein>
<dbReference type="GeneID" id="8196807"/>
<feature type="region of interest" description="Disordered" evidence="1">
    <location>
        <begin position="330"/>
        <end position="357"/>
    </location>
</feature>
<sequence length="583" mass="68334">MPLTYHHPYLNGDVVHTKRSVKGKENGGNLDLSNGSLPLFSSVKELQGLKFEGFQELSSFIKGKKGSILDITANSDGSQEEDNDQVSVDGDQDMIEETQTEKSLEDHFISLSLFQEKLLGRKELQLLTIGVNNLPTGVTRSAGLVAGFLESVIDDYLVDFLPNDGNSKYFWSFVDNDVVEFKVVFIQFRSFELLRMVIQIFEKMNLKMHISEGCKKVLEQVETFERDEDAEKVKEYIELISKLSSRKLHSYKSHGDVVEKLDNLSKYYNRYRIDPKELVDVPNELVDTVKKEIVEFRLNVLKLEKSKRETQMLNDKRKARMRLRRMLQLNNVSGNLGNSRNEDEDEDEDEYEDENEKQFNEMTDEEYERRRMENVQLNHKKKFELYESSVHKNDIARINNIHNFENNIKHSSYESKLVPSRREKFLEEYVLHIKESTNSIDKNIQYYKKHVNYVNFREKVKLKEEAMDAQDREEENFEAKAVQESDQFLQSLGKKSQPQQIPDSLHQPIIEKINQVINDLLGMTEESLTRFIFNFFRDNFFQLDHSNVEYLAFIKELEETLDEDARKASDEIEQFIQVQVSKP</sequence>
<proteinExistence type="predicted"/>
<name>C4QVR7_KOMPG</name>
<evidence type="ECO:0000256" key="1">
    <source>
        <dbReference type="SAM" id="MobiDB-lite"/>
    </source>
</evidence>
<feature type="compositionally biased region" description="Acidic residues" evidence="1">
    <location>
        <begin position="342"/>
        <end position="355"/>
    </location>
</feature>
<dbReference type="KEGG" id="ppa:PAS_chr1-3_0275"/>
<organism evidence="2 3">
    <name type="scientific">Komagataella phaffii (strain GS115 / ATCC 20864)</name>
    <name type="common">Yeast</name>
    <name type="synonym">Pichia pastoris</name>
    <dbReference type="NCBI Taxonomy" id="644223"/>
    <lineage>
        <taxon>Eukaryota</taxon>
        <taxon>Fungi</taxon>
        <taxon>Dikarya</taxon>
        <taxon>Ascomycota</taxon>
        <taxon>Saccharomycotina</taxon>
        <taxon>Pichiomycetes</taxon>
        <taxon>Pichiales</taxon>
        <taxon>Pichiaceae</taxon>
        <taxon>Komagataella</taxon>
    </lineage>
</organism>
<gene>
    <name evidence="2" type="ordered locus">PAS_chr1-3_0275</name>
</gene>
<dbReference type="HOGENOM" id="CLU_467770_0_0_1"/>
<accession>C4QVR7</accession>
<dbReference type="Proteomes" id="UP000000314">
    <property type="component" value="Chromosome 1"/>
</dbReference>
<dbReference type="FunCoup" id="C4QVR7">
    <property type="interactions" value="169"/>
</dbReference>
<keyword evidence="3" id="KW-1185">Reference proteome</keyword>
<feature type="compositionally biased region" description="Polar residues" evidence="1">
    <location>
        <begin position="330"/>
        <end position="339"/>
    </location>
</feature>
<dbReference type="EMBL" id="FN392319">
    <property type="protein sequence ID" value="CAY67340.1"/>
    <property type="molecule type" value="Genomic_DNA"/>
</dbReference>
<dbReference type="eggNOG" id="ENOG502S6GF">
    <property type="taxonomic scope" value="Eukaryota"/>
</dbReference>
<reference evidence="2 3" key="1">
    <citation type="journal article" date="2009" name="Nat. Biotechnol.">
        <title>Genome sequence of the recombinant protein production host Pichia pastoris.</title>
        <authorList>
            <person name="De Schutter K."/>
            <person name="Lin Y.C."/>
            <person name="Tiels P."/>
            <person name="Van Hecke A."/>
            <person name="Glinka S."/>
            <person name="Weber-Lehmann J."/>
            <person name="Rouze P."/>
            <person name="Van de Peer Y."/>
            <person name="Callewaert N."/>
        </authorList>
    </citation>
    <scope>NUCLEOTIDE SEQUENCE [LARGE SCALE GENOMIC DNA]</scope>
    <source>
        <strain evidence="3">GS115 / ATCC 20864</strain>
    </source>
</reference>
<dbReference type="InParanoid" id="C4QVR7"/>
<dbReference type="AlphaFoldDB" id="C4QVR7"/>
<dbReference type="OrthoDB" id="6275295at2759"/>